<evidence type="ECO:0000313" key="7">
    <source>
        <dbReference type="EnsemblPlants" id="KRH23101"/>
    </source>
</evidence>
<evidence type="ECO:0000313" key="8">
    <source>
        <dbReference type="Proteomes" id="UP000008827"/>
    </source>
</evidence>
<evidence type="ECO:0000256" key="3">
    <source>
        <dbReference type="ARBA" id="ARBA00022989"/>
    </source>
</evidence>
<evidence type="ECO:0000256" key="1">
    <source>
        <dbReference type="ARBA" id="ARBA00004141"/>
    </source>
</evidence>
<dbReference type="GO" id="GO:0071577">
    <property type="term" value="P:zinc ion transmembrane transport"/>
    <property type="evidence" value="ECO:0000318"/>
    <property type="project" value="GO_Central"/>
</dbReference>
<gene>
    <name evidence="6" type="ORF">GLYMA_13G338200</name>
</gene>
<evidence type="ECO:0000256" key="5">
    <source>
        <dbReference type="SAM" id="Phobius"/>
    </source>
</evidence>
<keyword evidence="4 5" id="KW-0472">Membrane</keyword>
<dbReference type="EMBL" id="CM000846">
    <property type="protein sequence ID" value="KRH23101.1"/>
    <property type="molecule type" value="Genomic_DNA"/>
</dbReference>
<protein>
    <submittedName>
        <fullName evidence="6 7">Uncharacterized protein</fullName>
    </submittedName>
</protein>
<dbReference type="InterPro" id="IPR003689">
    <property type="entry name" value="ZIP"/>
</dbReference>
<dbReference type="EnsemblPlants" id="KRH23101">
    <property type="protein sequence ID" value="KRH23101"/>
    <property type="gene ID" value="GLYMA_13G338200"/>
</dbReference>
<accession>A0A0R0GXP0</accession>
<keyword evidence="8" id="KW-1185">Reference proteome</keyword>
<evidence type="ECO:0000313" key="6">
    <source>
        <dbReference type="EMBL" id="KRH23101.1"/>
    </source>
</evidence>
<dbReference type="Gramene" id="KRH23101">
    <property type="protein sequence ID" value="KRH23101"/>
    <property type="gene ID" value="GLYMA_13G338200"/>
</dbReference>
<dbReference type="STRING" id="3847.A0A0R0GXP0"/>
<organism evidence="6">
    <name type="scientific">Glycine max</name>
    <name type="common">Soybean</name>
    <name type="synonym">Glycine hispida</name>
    <dbReference type="NCBI Taxonomy" id="3847"/>
    <lineage>
        <taxon>Eukaryota</taxon>
        <taxon>Viridiplantae</taxon>
        <taxon>Streptophyta</taxon>
        <taxon>Embryophyta</taxon>
        <taxon>Tracheophyta</taxon>
        <taxon>Spermatophyta</taxon>
        <taxon>Magnoliopsida</taxon>
        <taxon>eudicotyledons</taxon>
        <taxon>Gunneridae</taxon>
        <taxon>Pentapetalae</taxon>
        <taxon>rosids</taxon>
        <taxon>fabids</taxon>
        <taxon>Fabales</taxon>
        <taxon>Fabaceae</taxon>
        <taxon>Papilionoideae</taxon>
        <taxon>50 kb inversion clade</taxon>
        <taxon>NPAAA clade</taxon>
        <taxon>indigoferoid/millettioid clade</taxon>
        <taxon>Phaseoleae</taxon>
        <taxon>Glycine</taxon>
        <taxon>Glycine subgen. Soja</taxon>
    </lineage>
</organism>
<proteinExistence type="predicted"/>
<reference evidence="6 7" key="1">
    <citation type="journal article" date="2010" name="Nature">
        <title>Genome sequence of the palaeopolyploid soybean.</title>
        <authorList>
            <person name="Schmutz J."/>
            <person name="Cannon S.B."/>
            <person name="Schlueter J."/>
            <person name="Ma J."/>
            <person name="Mitros T."/>
            <person name="Nelson W."/>
            <person name="Hyten D.L."/>
            <person name="Song Q."/>
            <person name="Thelen J.J."/>
            <person name="Cheng J."/>
            <person name="Xu D."/>
            <person name="Hellsten U."/>
            <person name="May G.D."/>
            <person name="Yu Y."/>
            <person name="Sakurai T."/>
            <person name="Umezawa T."/>
            <person name="Bhattacharyya M.K."/>
            <person name="Sandhu D."/>
            <person name="Valliyodan B."/>
            <person name="Lindquist E."/>
            <person name="Peto M."/>
            <person name="Grant D."/>
            <person name="Shu S."/>
            <person name="Goodstein D."/>
            <person name="Barry K."/>
            <person name="Futrell-Griggs M."/>
            <person name="Abernathy B."/>
            <person name="Du J."/>
            <person name="Tian Z."/>
            <person name="Zhu L."/>
            <person name="Gill N."/>
            <person name="Joshi T."/>
            <person name="Libault M."/>
            <person name="Sethuraman A."/>
            <person name="Zhang X.-C."/>
            <person name="Shinozaki K."/>
            <person name="Nguyen H.T."/>
            <person name="Wing R.A."/>
            <person name="Cregan P."/>
            <person name="Specht J."/>
            <person name="Grimwood J."/>
            <person name="Rokhsar D."/>
            <person name="Stacey G."/>
            <person name="Shoemaker R.C."/>
            <person name="Jackson S.A."/>
        </authorList>
    </citation>
    <scope>NUCLEOTIDE SEQUENCE [LARGE SCALE GENOMIC DNA]</scope>
    <source>
        <strain evidence="7">cv. Williams 82</strain>
        <tissue evidence="6">Callus</tissue>
    </source>
</reference>
<dbReference type="InParanoid" id="A0A0R0GXP0"/>
<keyword evidence="3 5" id="KW-1133">Transmembrane helix</keyword>
<keyword evidence="2 5" id="KW-0812">Transmembrane</keyword>
<dbReference type="PANTHER" id="PTHR11040">
    <property type="entry name" value="ZINC/IRON TRANSPORTER"/>
    <property type="match status" value="1"/>
</dbReference>
<feature type="transmembrane region" description="Helical" evidence="5">
    <location>
        <begin position="78"/>
        <end position="103"/>
    </location>
</feature>
<dbReference type="AlphaFoldDB" id="A0A0R0GXP0"/>
<comment type="subcellular location">
    <subcellularLocation>
        <location evidence="1">Membrane</location>
        <topology evidence="1">Multi-pass membrane protein</topology>
    </subcellularLocation>
</comment>
<feature type="transmembrane region" description="Helical" evidence="5">
    <location>
        <begin position="38"/>
        <end position="58"/>
    </location>
</feature>
<dbReference type="GO" id="GO:0005385">
    <property type="term" value="F:zinc ion transmembrane transporter activity"/>
    <property type="evidence" value="ECO:0000318"/>
    <property type="project" value="GO_Central"/>
</dbReference>
<name>A0A0R0GXP0_SOYBN</name>
<evidence type="ECO:0000256" key="2">
    <source>
        <dbReference type="ARBA" id="ARBA00022692"/>
    </source>
</evidence>
<evidence type="ECO:0000256" key="4">
    <source>
        <dbReference type="ARBA" id="ARBA00023136"/>
    </source>
</evidence>
<dbReference type="OMA" id="RDQCAVA"/>
<dbReference type="PANTHER" id="PTHR11040:SF140">
    <property type="entry name" value="ZRT (ZRT), IRT- (IRT-) LIKE PROTEIN TRANSPORTER"/>
    <property type="match status" value="1"/>
</dbReference>
<reference evidence="7" key="2">
    <citation type="submission" date="2018-02" db="UniProtKB">
        <authorList>
            <consortium name="EnsemblPlants"/>
        </authorList>
    </citation>
    <scope>IDENTIFICATION</scope>
    <source>
        <strain evidence="7">Williams 82</strain>
    </source>
</reference>
<dbReference type="Proteomes" id="UP000008827">
    <property type="component" value="Chromosome 13"/>
</dbReference>
<dbReference type="Pfam" id="PF02535">
    <property type="entry name" value="Zip"/>
    <property type="match status" value="1"/>
</dbReference>
<dbReference type="GO" id="GO:0016020">
    <property type="term" value="C:membrane"/>
    <property type="evidence" value="ECO:0000318"/>
    <property type="project" value="GO_Central"/>
</dbReference>
<reference evidence="6" key="3">
    <citation type="submission" date="2018-07" db="EMBL/GenBank/DDBJ databases">
        <title>WGS assembly of Glycine max.</title>
        <authorList>
            <person name="Schmutz J."/>
            <person name="Cannon S."/>
            <person name="Schlueter J."/>
            <person name="Ma J."/>
            <person name="Mitros T."/>
            <person name="Nelson W."/>
            <person name="Hyten D."/>
            <person name="Song Q."/>
            <person name="Thelen J."/>
            <person name="Cheng J."/>
            <person name="Xu D."/>
            <person name="Hellsten U."/>
            <person name="May G."/>
            <person name="Yu Y."/>
            <person name="Sakurai T."/>
            <person name="Umezawa T."/>
            <person name="Bhattacharyya M."/>
            <person name="Sandhu D."/>
            <person name="Valliyodan B."/>
            <person name="Lindquist E."/>
            <person name="Peto M."/>
            <person name="Grant D."/>
            <person name="Shu S."/>
            <person name="Goodstein D."/>
            <person name="Barry K."/>
            <person name="Futrell-Griggs M."/>
            <person name="Abernathy B."/>
            <person name="Du J."/>
            <person name="Tian Z."/>
            <person name="Zhu L."/>
            <person name="Gill N."/>
            <person name="Joshi T."/>
            <person name="Libault M."/>
            <person name="Sethuraman A."/>
            <person name="Zhang X."/>
            <person name="Shinozaki K."/>
            <person name="Nguyen H."/>
            <person name="Wing R."/>
            <person name="Cregan P."/>
            <person name="Specht J."/>
            <person name="Grimwood J."/>
            <person name="Rokhsar D."/>
            <person name="Stacey G."/>
            <person name="Shoemaker R."/>
            <person name="Jackson S."/>
        </authorList>
    </citation>
    <scope>NUCLEOTIDE SEQUENCE</scope>
    <source>
        <tissue evidence="6">Callus</tissue>
    </source>
</reference>
<sequence>MKGDRRDGIHRNIQFDDVGIFETLTEDLYSRGLIVVKLWCLIIMLVSTFAGGVSPYFFRWNDTFLVLGTQFADLTSKSYPFAFMLALSGYLLAMLGDCFVNFVTSNSQKKPKVVELEGGKASQEQHHQARDQCAVAETTNPVLLKTSSVGDTILLILTLCFQSLFEGIAVGVAGTKVEARRNLWTISLQKIFAAIGMGIV</sequence>